<dbReference type="AlphaFoldDB" id="A0A7W3TAK1"/>
<evidence type="ECO:0000313" key="2">
    <source>
        <dbReference type="Proteomes" id="UP000538929"/>
    </source>
</evidence>
<proteinExistence type="predicted"/>
<name>A0A7W3TAK1_9ACTN</name>
<reference evidence="2" key="1">
    <citation type="submission" date="2019-10" db="EMBL/GenBank/DDBJ databases">
        <title>Streptomyces sp. nov., a novel actinobacterium isolated from alkaline environment.</title>
        <authorList>
            <person name="Golinska P."/>
        </authorList>
    </citation>
    <scope>NUCLEOTIDE SEQUENCE [LARGE SCALE GENOMIC DNA]</scope>
    <source>
        <strain evidence="2">DSM 42118</strain>
    </source>
</reference>
<dbReference type="RefSeq" id="WP_182604831.1">
    <property type="nucleotide sequence ID" value="NZ_VKHT01000042.1"/>
</dbReference>
<comment type="caution">
    <text evidence="1">The sequence shown here is derived from an EMBL/GenBank/DDBJ whole genome shotgun (WGS) entry which is preliminary data.</text>
</comment>
<accession>A0A7W3TAK1</accession>
<gene>
    <name evidence="1" type="ORF">FNQ90_03035</name>
</gene>
<protein>
    <submittedName>
        <fullName evidence="1">Uncharacterized protein</fullName>
    </submittedName>
</protein>
<dbReference type="EMBL" id="VKHT01000042">
    <property type="protein sequence ID" value="MBB0243110.1"/>
    <property type="molecule type" value="Genomic_DNA"/>
</dbReference>
<dbReference type="Proteomes" id="UP000538929">
    <property type="component" value="Unassembled WGS sequence"/>
</dbReference>
<keyword evidence="2" id="KW-1185">Reference proteome</keyword>
<sequence length="199" mass="22068">MSGWVAGFDLPDEQWMMLRVKNPNEAKAAARAVAERGGEEDEEYARLLLPEFREICEQAVRLGAAPMAVMVPTIPLDRRPLIPVTAYVAPQLPPEAGRTMEALMDVLGVTHPYHSRPPEITEVELPLGPACRLREVVFSGEGPDGRPILREQISWFVFPEQLPDQLLEFTVSWPDLASGPVVEEMAERMAASLGLREAT</sequence>
<evidence type="ECO:0000313" key="1">
    <source>
        <dbReference type="EMBL" id="MBB0243110.1"/>
    </source>
</evidence>
<organism evidence="1 2">
    <name type="scientific">Streptomyces alkaliphilus</name>
    <dbReference type="NCBI Taxonomy" id="1472722"/>
    <lineage>
        <taxon>Bacteria</taxon>
        <taxon>Bacillati</taxon>
        <taxon>Actinomycetota</taxon>
        <taxon>Actinomycetes</taxon>
        <taxon>Kitasatosporales</taxon>
        <taxon>Streptomycetaceae</taxon>
        <taxon>Streptomyces</taxon>
    </lineage>
</organism>